<dbReference type="OrthoDB" id="9801955at2"/>
<protein>
    <submittedName>
        <fullName evidence="8">Acetyltransferase</fullName>
    </submittedName>
</protein>
<evidence type="ECO:0000313" key="9">
    <source>
        <dbReference type="Proteomes" id="UP000384372"/>
    </source>
</evidence>
<evidence type="ECO:0000256" key="6">
    <source>
        <dbReference type="ARBA" id="ARBA00023315"/>
    </source>
</evidence>
<dbReference type="Pfam" id="PF03279">
    <property type="entry name" value="Lip_A_acyltrans"/>
    <property type="match status" value="1"/>
</dbReference>
<keyword evidence="9" id="KW-1185">Reference proteome</keyword>
<proteinExistence type="predicted"/>
<feature type="transmembrane region" description="Helical" evidence="7">
    <location>
        <begin position="12"/>
        <end position="39"/>
    </location>
</feature>
<dbReference type="RefSeq" id="WP_158462867.1">
    <property type="nucleotide sequence ID" value="NZ_VZAD01000034.1"/>
</dbReference>
<evidence type="ECO:0000256" key="5">
    <source>
        <dbReference type="ARBA" id="ARBA00023136"/>
    </source>
</evidence>
<dbReference type="GO" id="GO:0005886">
    <property type="term" value="C:plasma membrane"/>
    <property type="evidence" value="ECO:0007669"/>
    <property type="project" value="UniProtKB-SubCell"/>
</dbReference>
<keyword evidence="4 8" id="KW-0808">Transferase</keyword>
<organism evidence="8 9">
    <name type="scientific">Segatella copri</name>
    <dbReference type="NCBI Taxonomy" id="165179"/>
    <lineage>
        <taxon>Bacteria</taxon>
        <taxon>Pseudomonadati</taxon>
        <taxon>Bacteroidota</taxon>
        <taxon>Bacteroidia</taxon>
        <taxon>Bacteroidales</taxon>
        <taxon>Prevotellaceae</taxon>
        <taxon>Segatella</taxon>
    </lineage>
</organism>
<comment type="caution">
    <text evidence="8">The sequence shown here is derived from an EMBL/GenBank/DDBJ whole genome shotgun (WGS) entry which is preliminary data.</text>
</comment>
<evidence type="ECO:0000256" key="7">
    <source>
        <dbReference type="SAM" id="Phobius"/>
    </source>
</evidence>
<dbReference type="PANTHER" id="PTHR30606:SF10">
    <property type="entry name" value="PHOSPHATIDYLINOSITOL MANNOSIDE ACYLTRANSFERASE"/>
    <property type="match status" value="1"/>
</dbReference>
<name>A0A6A7W978_9BACT</name>
<keyword evidence="3" id="KW-0997">Cell inner membrane</keyword>
<dbReference type="EMBL" id="VZAD01000034">
    <property type="protein sequence ID" value="MQP11047.1"/>
    <property type="molecule type" value="Genomic_DNA"/>
</dbReference>
<keyword evidence="7" id="KW-0812">Transmembrane</keyword>
<dbReference type="GO" id="GO:0009247">
    <property type="term" value="P:glycolipid biosynthetic process"/>
    <property type="evidence" value="ECO:0007669"/>
    <property type="project" value="UniProtKB-ARBA"/>
</dbReference>
<comment type="subcellular location">
    <subcellularLocation>
        <location evidence="1">Cell inner membrane</location>
    </subcellularLocation>
</comment>
<reference evidence="8 9" key="1">
    <citation type="submission" date="2019-09" db="EMBL/GenBank/DDBJ databases">
        <title>Distinct polysaccharide growth profiles of human intestinal Prevotella copri isolates.</title>
        <authorList>
            <person name="Fehlner-Peach H."/>
            <person name="Magnabosco C."/>
            <person name="Raghavan V."/>
            <person name="Scher J.U."/>
            <person name="Tett A."/>
            <person name="Cox L.M."/>
            <person name="Gottsegen C."/>
            <person name="Watters A."/>
            <person name="Wiltshire- Gordon J.D."/>
            <person name="Segata N."/>
            <person name="Bonneau R."/>
            <person name="Littman D.R."/>
        </authorList>
    </citation>
    <scope>NUCLEOTIDE SEQUENCE [LARGE SCALE GENOMIC DNA]</scope>
    <source>
        <strain evidence="9">iAQ1173</strain>
    </source>
</reference>
<keyword evidence="7" id="KW-1133">Transmembrane helix</keyword>
<sequence length="310" mass="37694">MKKILYGSVFCIWYLMSLLPLRVLYILSDGLYYLIYYLVKYRRPLVRKHLFDSFPEKNEAERIKIEKEFYSWFCDYIVETIKLFTMSKKQIKKRMQFVGAEKVRESCQKGQSCAIYLGHYCNWEWVTSLPLWAGEDITFGQIYHVLENEAFDKLFLYLRNRLGSISIPMAETLRKIVKMRQEGKQIVIGFIADQVPFWNNIHYWTDFLHHDTPVLTGTEKIAIKANFAVYYLDMQRVKRGYYKGEFKLLTDKPKECKEFEITEMYFRELEKTIQRQPPYWLWTHNRWKRTREQWLKVVDPLTHKMRRDLQ</sequence>
<evidence type="ECO:0000256" key="3">
    <source>
        <dbReference type="ARBA" id="ARBA00022519"/>
    </source>
</evidence>
<dbReference type="Proteomes" id="UP000384372">
    <property type="component" value="Unassembled WGS sequence"/>
</dbReference>
<keyword evidence="2" id="KW-1003">Cell membrane</keyword>
<dbReference type="AlphaFoldDB" id="A0A6A7W978"/>
<dbReference type="GO" id="GO:0016746">
    <property type="term" value="F:acyltransferase activity"/>
    <property type="evidence" value="ECO:0007669"/>
    <property type="project" value="UniProtKB-KW"/>
</dbReference>
<dbReference type="PANTHER" id="PTHR30606">
    <property type="entry name" value="LIPID A BIOSYNTHESIS LAUROYL ACYLTRANSFERASE"/>
    <property type="match status" value="1"/>
</dbReference>
<accession>A0A6A7W978</accession>
<keyword evidence="6" id="KW-0012">Acyltransferase</keyword>
<evidence type="ECO:0000256" key="4">
    <source>
        <dbReference type="ARBA" id="ARBA00022679"/>
    </source>
</evidence>
<evidence type="ECO:0000256" key="1">
    <source>
        <dbReference type="ARBA" id="ARBA00004533"/>
    </source>
</evidence>
<evidence type="ECO:0000256" key="2">
    <source>
        <dbReference type="ARBA" id="ARBA00022475"/>
    </source>
</evidence>
<evidence type="ECO:0000313" key="8">
    <source>
        <dbReference type="EMBL" id="MQP11047.1"/>
    </source>
</evidence>
<gene>
    <name evidence="8" type="ORF">F7D20_03510</name>
</gene>
<dbReference type="CDD" id="cd07984">
    <property type="entry name" value="LPLAT_LABLAT-like"/>
    <property type="match status" value="1"/>
</dbReference>
<keyword evidence="5 7" id="KW-0472">Membrane</keyword>
<dbReference type="InterPro" id="IPR004960">
    <property type="entry name" value="LipA_acyltrans"/>
</dbReference>